<proteinExistence type="predicted"/>
<dbReference type="InterPro" id="IPR033803">
    <property type="entry name" value="CBD-like_Golvesin-Xly"/>
</dbReference>
<evidence type="ECO:0000313" key="2">
    <source>
        <dbReference type="EMBL" id="MBZ2197183.1"/>
    </source>
</evidence>
<dbReference type="InterPro" id="IPR006311">
    <property type="entry name" value="TAT_signal"/>
</dbReference>
<dbReference type="Pfam" id="PF25275">
    <property type="entry name" value="Golvesin_C"/>
    <property type="match status" value="1"/>
</dbReference>
<protein>
    <recommendedName>
        <fullName evidence="1">Golvesin/Xly CBD-like domain-containing protein</fullName>
    </recommendedName>
</protein>
<evidence type="ECO:0000313" key="3">
    <source>
        <dbReference type="Proteomes" id="UP000826651"/>
    </source>
</evidence>
<sequence>MPLDPSISRRSALRLLVATAALPPLIGGPALSAGADPGAGQGPLPDALRRLDKPGLTLTPAVTIENQAYRLEFHHAVWEGGATVVRDLFVGVDGTWVPVTSADRRFDEQWVVLTGPDAGTRHRYFDTMTPNWVGFDSVVQLDEETVELRSIAEGRYALTVRWSLAHDRPEAHWSLEASVADDYIVAYESFDTATEDDAVEVLCGALQHARVIGDQHSLAAWELWAPMALVQRRLDGLPGDGQATLGVYIPAEVMEFEHERELRSDGQPFGMSLRNDSDDVQPTIYRPHAGLLAHLEPGESVGYAFGLVAAAGALYDTYVDLCRGEYAYAAYRENVFDTSLTETVHNLVDLIRVQPDGDDSEEFLRSFSGWWSRAKGFVDPENEFSVRITTASVLLTAFYLTAHPDEADDFYDKRVRPTLEYQISRPTFSFTPVKEAPIYGNRTLWRLGGVSGDASTLVPMTRQLRGQAGGIHQLATDAVLARTTKAYRTSVSTPMQSYVLTGDSAHLTQLESEAERYARDEILTPYTTNSAESAFSYGYVKGWTEMVVAYELTGNPEILAGAHAEAARFITQTMVRPVPGGDVDAPTGHVISAQLDHWEGGALPEYPNTEVPSESVPAWVVATNGLTFEQLTTFKIGDSTRLDPPGGFTMIPGWAPFLLRLAHYTGDEMMAAVAHNLVIGRWTNYPGYYYRQFVAAHLKPDFPLQGPPGLTSLYFSHMPGQLGLTLDYLLSEHFVRSGGMVAFPREFETNYVFFKFSVYGHRPGTFYGEEGVWPYFPRGIVTLNNHRLNWLTGVGNDNLYLSVTNTSARVEAGVVTFDPDLSGVDARRDYEVDVIADGGAPRRRRVMRGRLPIQVSPHGITAVIVRGAGRPVPWQWQPGAVDRTSRSFHVEDTDPATGFGLSRAMLIPRPDRRGADAYVFIDTERPTTLEYYVNDGSFTSADQKPYPHEWTIRLPELTDTFTYRLVVGGVATDERTLTLAPVVTGVVPDGVPLAGEVDVREATTPAETVPVVVRVRGGAADIDAVTVTLVVPEGWVVGAPWEPLRVPAGSVRLLETTLTPPAGWAAGNLGIHPVGATATWVAGPDGGVLLDSAELAVIDPRRVADLTADKGVISGPGETIVLTATVLNAGPVEVRGYIRMSPPEGWPGKTGHTYVVEPRSEGRYTWTITAPPEARPGTTYRFRAIVDGVGFSDALVRVADRGVIVSNVDGEPGYAEVGDWRGSSLAGWGQHASRYSHLDYGDGSVATWTPTLPSAGEYEVAVWYPTNVETTAAATYVVHHAGGDETISVDQTSQANQWRVLGTWTFARGTSATVDLAVRTGGYHRASAVRFLAV</sequence>
<keyword evidence="3" id="KW-1185">Reference proteome</keyword>
<reference evidence="2 3" key="1">
    <citation type="submission" date="2021-04" db="EMBL/GenBank/DDBJ databases">
        <title>Ruania sp. nov., isolated from sandy soil of mangrove forest.</title>
        <authorList>
            <person name="Ge X."/>
            <person name="Huang R."/>
            <person name="Liu W."/>
        </authorList>
    </citation>
    <scope>NUCLEOTIDE SEQUENCE [LARGE SCALE GENOMIC DNA]</scope>
    <source>
        <strain evidence="2 3">N2-46</strain>
    </source>
</reference>
<feature type="domain" description="Golvesin/Xly CBD-like" evidence="1">
    <location>
        <begin position="1203"/>
        <end position="1331"/>
    </location>
</feature>
<organism evidence="2 3">
    <name type="scientific">Occultella gossypii</name>
    <dbReference type="NCBI Taxonomy" id="2800820"/>
    <lineage>
        <taxon>Bacteria</taxon>
        <taxon>Bacillati</taxon>
        <taxon>Actinomycetota</taxon>
        <taxon>Actinomycetes</taxon>
        <taxon>Micrococcales</taxon>
        <taxon>Ruaniaceae</taxon>
        <taxon>Occultella</taxon>
    </lineage>
</organism>
<accession>A0ABS7SD55</accession>
<evidence type="ECO:0000259" key="1">
    <source>
        <dbReference type="Pfam" id="PF25275"/>
    </source>
</evidence>
<comment type="caution">
    <text evidence="2">The sequence shown here is derived from an EMBL/GenBank/DDBJ whole genome shotgun (WGS) entry which is preliminary data.</text>
</comment>
<dbReference type="RefSeq" id="WP_223406748.1">
    <property type="nucleotide sequence ID" value="NZ_JAGSHT010000013.1"/>
</dbReference>
<name>A0ABS7SD55_9MICO</name>
<dbReference type="EMBL" id="JAGSHT010000013">
    <property type="protein sequence ID" value="MBZ2197183.1"/>
    <property type="molecule type" value="Genomic_DNA"/>
</dbReference>
<dbReference type="Proteomes" id="UP000826651">
    <property type="component" value="Unassembled WGS sequence"/>
</dbReference>
<dbReference type="PROSITE" id="PS51318">
    <property type="entry name" value="TAT"/>
    <property type="match status" value="1"/>
</dbReference>
<gene>
    <name evidence="2" type="ORF">KCQ71_13540</name>
</gene>